<evidence type="ECO:0000256" key="5">
    <source>
        <dbReference type="ARBA" id="ARBA00023163"/>
    </source>
</evidence>
<dbReference type="InterPro" id="IPR027417">
    <property type="entry name" value="P-loop_NTPase"/>
</dbReference>
<keyword evidence="8" id="KW-1185">Reference proteome</keyword>
<evidence type="ECO:0000256" key="1">
    <source>
        <dbReference type="ARBA" id="ARBA00022741"/>
    </source>
</evidence>
<accession>A0AA35W9E8</accession>
<dbReference type="Gene3D" id="1.10.10.60">
    <property type="entry name" value="Homeodomain-like"/>
    <property type="match status" value="1"/>
</dbReference>
<dbReference type="Pfam" id="PF02954">
    <property type="entry name" value="HTH_8"/>
    <property type="match status" value="1"/>
</dbReference>
<proteinExistence type="predicted"/>
<protein>
    <submittedName>
        <fullName evidence="7">Nif-specific regulatory protein</fullName>
    </submittedName>
</protein>
<dbReference type="InterPro" id="IPR025944">
    <property type="entry name" value="Sigma_54_int_dom_CS"/>
</dbReference>
<dbReference type="CDD" id="cd00009">
    <property type="entry name" value="AAA"/>
    <property type="match status" value="1"/>
</dbReference>
<dbReference type="GO" id="GO:0005524">
    <property type="term" value="F:ATP binding"/>
    <property type="evidence" value="ECO:0007669"/>
    <property type="project" value="UniProtKB-KW"/>
</dbReference>
<dbReference type="Pfam" id="PF25601">
    <property type="entry name" value="AAA_lid_14"/>
    <property type="match status" value="1"/>
</dbReference>
<evidence type="ECO:0000313" key="8">
    <source>
        <dbReference type="Proteomes" id="UP001174909"/>
    </source>
</evidence>
<dbReference type="PROSITE" id="PS00688">
    <property type="entry name" value="SIGMA54_INTERACT_3"/>
    <property type="match status" value="1"/>
</dbReference>
<dbReference type="PRINTS" id="PR01590">
    <property type="entry name" value="HTHFIS"/>
</dbReference>
<gene>
    <name evidence="7" type="ORF">GBAR_LOCUS7824</name>
</gene>
<dbReference type="SUPFAM" id="SSF46689">
    <property type="entry name" value="Homeodomain-like"/>
    <property type="match status" value="1"/>
</dbReference>
<dbReference type="Gene3D" id="3.40.50.300">
    <property type="entry name" value="P-loop containing nucleotide triphosphate hydrolases"/>
    <property type="match status" value="1"/>
</dbReference>
<dbReference type="InterPro" id="IPR058031">
    <property type="entry name" value="AAA_lid_NorR"/>
</dbReference>
<dbReference type="PROSITE" id="PS00676">
    <property type="entry name" value="SIGMA54_INTERACT_2"/>
    <property type="match status" value="1"/>
</dbReference>
<dbReference type="AlphaFoldDB" id="A0AA35W9E8"/>
<dbReference type="SMART" id="SM00382">
    <property type="entry name" value="AAA"/>
    <property type="match status" value="1"/>
</dbReference>
<dbReference type="Gene3D" id="1.10.8.60">
    <property type="match status" value="1"/>
</dbReference>
<dbReference type="InterPro" id="IPR003593">
    <property type="entry name" value="AAA+_ATPase"/>
</dbReference>
<dbReference type="PROSITE" id="PS50045">
    <property type="entry name" value="SIGMA54_INTERACT_4"/>
    <property type="match status" value="1"/>
</dbReference>
<dbReference type="GO" id="GO:0006355">
    <property type="term" value="P:regulation of DNA-templated transcription"/>
    <property type="evidence" value="ECO:0007669"/>
    <property type="project" value="InterPro"/>
</dbReference>
<evidence type="ECO:0000259" key="6">
    <source>
        <dbReference type="PROSITE" id="PS50045"/>
    </source>
</evidence>
<keyword evidence="3" id="KW-0805">Transcription regulation</keyword>
<dbReference type="Pfam" id="PF00158">
    <property type="entry name" value="Sigma54_activat"/>
    <property type="match status" value="1"/>
</dbReference>
<keyword evidence="2" id="KW-0067">ATP-binding</keyword>
<keyword evidence="1" id="KW-0547">Nucleotide-binding</keyword>
<dbReference type="EMBL" id="CASHTH010001169">
    <property type="protein sequence ID" value="CAI8012189.1"/>
    <property type="molecule type" value="Genomic_DNA"/>
</dbReference>
<dbReference type="PANTHER" id="PTHR32071">
    <property type="entry name" value="TRANSCRIPTIONAL REGULATORY PROTEIN"/>
    <property type="match status" value="1"/>
</dbReference>
<keyword evidence="4" id="KW-0238">DNA-binding</keyword>
<organism evidence="7 8">
    <name type="scientific">Geodia barretti</name>
    <name type="common">Barrett's horny sponge</name>
    <dbReference type="NCBI Taxonomy" id="519541"/>
    <lineage>
        <taxon>Eukaryota</taxon>
        <taxon>Metazoa</taxon>
        <taxon>Porifera</taxon>
        <taxon>Demospongiae</taxon>
        <taxon>Heteroscleromorpha</taxon>
        <taxon>Tetractinellida</taxon>
        <taxon>Astrophorina</taxon>
        <taxon>Geodiidae</taxon>
        <taxon>Geodia</taxon>
    </lineage>
</organism>
<reference evidence="7" key="1">
    <citation type="submission" date="2023-03" db="EMBL/GenBank/DDBJ databases">
        <authorList>
            <person name="Steffen K."/>
            <person name="Cardenas P."/>
        </authorList>
    </citation>
    <scope>NUCLEOTIDE SEQUENCE</scope>
</reference>
<sequence>MLAYKDTYFLPKPVNPVHLAALLQRTLENQRLAFENRQLQSQIDEKEGLRRLTGNSPQIIKIRDMITQVAPTKATVMIHGARGTGKELVARAIHHRSLRHGSLIAFNCATLNENLAESELFGHERGAFSGAYYQRKGRFELAHGGTLFLDEVSQLSLSNQARLLRVLEEREFERVGGDKTIQVDVRFVCATNHDLETAAKRREFLPDLYDRLNVVPIHLPTLQERIEDVPLLMKDFLHEFCLQNGKPLITIVPEAIRTLMKYEWPGNVRELKNCIEGLVVMSTQSTLQQIDLPERILKATGIAFSNLLSVPDVWESVDTIENKQRLNVQVGMSLDEINREALRATLESVDNNKAKAAEILKVSRRTIQRKAKEYGLSDEPEL</sequence>
<dbReference type="PANTHER" id="PTHR32071:SF57">
    <property type="entry name" value="C4-DICARBOXYLATE TRANSPORT TRANSCRIPTIONAL REGULATORY PROTEIN DCTD"/>
    <property type="match status" value="1"/>
</dbReference>
<evidence type="ECO:0000256" key="3">
    <source>
        <dbReference type="ARBA" id="ARBA00023015"/>
    </source>
</evidence>
<comment type="caution">
    <text evidence="7">The sequence shown here is derived from an EMBL/GenBank/DDBJ whole genome shotgun (WGS) entry which is preliminary data.</text>
</comment>
<dbReference type="InterPro" id="IPR002197">
    <property type="entry name" value="HTH_Fis"/>
</dbReference>
<dbReference type="InterPro" id="IPR009057">
    <property type="entry name" value="Homeodomain-like_sf"/>
</dbReference>
<evidence type="ECO:0000256" key="4">
    <source>
        <dbReference type="ARBA" id="ARBA00023125"/>
    </source>
</evidence>
<dbReference type="Proteomes" id="UP001174909">
    <property type="component" value="Unassembled WGS sequence"/>
</dbReference>
<keyword evidence="5" id="KW-0804">Transcription</keyword>
<feature type="domain" description="Sigma-54 factor interaction" evidence="6">
    <location>
        <begin position="52"/>
        <end position="280"/>
    </location>
</feature>
<dbReference type="GO" id="GO:0043565">
    <property type="term" value="F:sequence-specific DNA binding"/>
    <property type="evidence" value="ECO:0007669"/>
    <property type="project" value="InterPro"/>
</dbReference>
<evidence type="ECO:0000313" key="7">
    <source>
        <dbReference type="EMBL" id="CAI8012189.1"/>
    </source>
</evidence>
<dbReference type="InterPro" id="IPR025943">
    <property type="entry name" value="Sigma_54_int_dom_ATP-bd_2"/>
</dbReference>
<name>A0AA35W9E8_GEOBA</name>
<dbReference type="SUPFAM" id="SSF52540">
    <property type="entry name" value="P-loop containing nucleoside triphosphate hydrolases"/>
    <property type="match status" value="1"/>
</dbReference>
<dbReference type="FunFam" id="3.40.50.300:FF:000006">
    <property type="entry name" value="DNA-binding transcriptional regulator NtrC"/>
    <property type="match status" value="1"/>
</dbReference>
<evidence type="ECO:0000256" key="2">
    <source>
        <dbReference type="ARBA" id="ARBA00022840"/>
    </source>
</evidence>
<dbReference type="InterPro" id="IPR002078">
    <property type="entry name" value="Sigma_54_int"/>
</dbReference>